<dbReference type="AlphaFoldDB" id="U2PBH7"/>
<name>U2PBH7_EUBRA</name>
<accession>U2PBH7</accession>
<dbReference type="Gene3D" id="3.90.580.10">
    <property type="entry name" value="Zinc finger, CHC2-type domain"/>
    <property type="match status" value="1"/>
</dbReference>
<reference evidence="2 3" key="1">
    <citation type="submission" date="2013-06" db="EMBL/GenBank/DDBJ databases">
        <authorList>
            <person name="Weinstock G."/>
            <person name="Sodergren E."/>
            <person name="Lobos E.A."/>
            <person name="Fulton L."/>
            <person name="Fulton R."/>
            <person name="Courtney L."/>
            <person name="Fronick C."/>
            <person name="O'Laughlin M."/>
            <person name="Godfrey J."/>
            <person name="Wilson R.M."/>
            <person name="Miner T."/>
            <person name="Farmer C."/>
            <person name="Delehaunty K."/>
            <person name="Cordes M."/>
            <person name="Minx P."/>
            <person name="Tomlinson C."/>
            <person name="Chen J."/>
            <person name="Wollam A."/>
            <person name="Pepin K.H."/>
            <person name="Bhonagiri V."/>
            <person name="Zhang X."/>
            <person name="Warren W."/>
            <person name="Mitreva M."/>
            <person name="Mardis E.R."/>
            <person name="Wilson R.K."/>
        </authorList>
    </citation>
    <scope>NUCLEOTIDE SEQUENCE [LARGE SCALE GENOMIC DNA]</scope>
    <source>
        <strain evidence="2 3">ATCC 29099</strain>
    </source>
</reference>
<proteinExistence type="predicted"/>
<evidence type="ECO:0000313" key="3">
    <source>
        <dbReference type="Proteomes" id="UP000016608"/>
    </source>
</evidence>
<evidence type="ECO:0000313" key="2">
    <source>
        <dbReference type="EMBL" id="ERK41039.1"/>
    </source>
</evidence>
<dbReference type="InterPro" id="IPR036977">
    <property type="entry name" value="DNA_primase_Znf_CHC2"/>
</dbReference>
<evidence type="ECO:0000256" key="1">
    <source>
        <dbReference type="SAM" id="MobiDB-lite"/>
    </source>
</evidence>
<dbReference type="GO" id="GO:0006260">
    <property type="term" value="P:DNA replication"/>
    <property type="evidence" value="ECO:0007669"/>
    <property type="project" value="InterPro"/>
</dbReference>
<protein>
    <recommendedName>
        <fullName evidence="4">Zinc finger CHC2-type domain-containing protein</fullName>
    </recommendedName>
</protein>
<comment type="caution">
    <text evidence="2">The sequence shown here is derived from an EMBL/GenBank/DDBJ whole genome shotgun (WGS) entry which is preliminary data.</text>
</comment>
<dbReference type="SUPFAM" id="SSF57783">
    <property type="entry name" value="Zinc beta-ribbon"/>
    <property type="match status" value="1"/>
</dbReference>
<keyword evidence="3" id="KW-1185">Reference proteome</keyword>
<sequence length="427" mass="47883">MQKGYDFMSFNISEVADYLGIEKLQDTGGDSIPICCPYCGDRRGKNTICIRKDGKEKNVFQCFSCGRHGNMLDLYLDQKAGYVGADRYKRAYADLRDALEKGHRDHTPKKRVEETDRKTEKTKAPVNVLDHTYRSLLRHLTLQTIDRLDLQRRMLTDAEIEAGLFRSVPSDPVGICRILKREGCMLENVPGFYKNAAGNWQLNVWAEGYFCPVLQDGYLVGMQIRLRNPKKQKYIWLSSSGKRAGISSGAPVCFYGDPDAEFVIITEGILKAYVTYCLLSDIGVSVIGVPGVNVLGGLKELLKQHHHKIAYEAYDMDKYMPVACMRDYEAKKCAACIQSGGREAYCPDGSCRYKERKRQMIQEAQDSLQKVIAKAGLIGRSYHWDRDPVSGLWLGNKKGIDDYCSMRRGGMSHAGAGYPGSARAGAL</sequence>
<dbReference type="eggNOG" id="COG0358">
    <property type="taxonomic scope" value="Bacteria"/>
</dbReference>
<dbReference type="GO" id="GO:0003677">
    <property type="term" value="F:DNA binding"/>
    <property type="evidence" value="ECO:0007669"/>
    <property type="project" value="InterPro"/>
</dbReference>
<dbReference type="EMBL" id="AWVJ01000205">
    <property type="protein sequence ID" value="ERK41039.1"/>
    <property type="molecule type" value="Genomic_DNA"/>
</dbReference>
<dbReference type="HOGENOM" id="CLU_032287_0_0_9"/>
<dbReference type="PATRIC" id="fig|1256908.3.peg.3049"/>
<gene>
    <name evidence="2" type="ORF">HMPREF0373_03331</name>
</gene>
<feature type="region of interest" description="Disordered" evidence="1">
    <location>
        <begin position="99"/>
        <end position="121"/>
    </location>
</feature>
<organism evidence="2 3">
    <name type="scientific">Eubacterium ramulus ATCC 29099</name>
    <dbReference type="NCBI Taxonomy" id="1256908"/>
    <lineage>
        <taxon>Bacteria</taxon>
        <taxon>Bacillati</taxon>
        <taxon>Bacillota</taxon>
        <taxon>Clostridia</taxon>
        <taxon>Eubacteriales</taxon>
        <taxon>Eubacteriaceae</taxon>
        <taxon>Eubacterium</taxon>
    </lineage>
</organism>
<dbReference type="GO" id="GO:0008270">
    <property type="term" value="F:zinc ion binding"/>
    <property type="evidence" value="ECO:0007669"/>
    <property type="project" value="InterPro"/>
</dbReference>
<dbReference type="Proteomes" id="UP000016608">
    <property type="component" value="Unassembled WGS sequence"/>
</dbReference>
<evidence type="ECO:0008006" key="4">
    <source>
        <dbReference type="Google" id="ProtNLM"/>
    </source>
</evidence>